<accession>A0A6J5LHX1</accession>
<evidence type="ECO:0000313" key="2">
    <source>
        <dbReference type="EMBL" id="CAB4132667.1"/>
    </source>
</evidence>
<feature type="compositionally biased region" description="Gly residues" evidence="1">
    <location>
        <begin position="37"/>
        <end position="46"/>
    </location>
</feature>
<gene>
    <name evidence="2" type="ORF">UFOVP253_48</name>
</gene>
<feature type="region of interest" description="Disordered" evidence="1">
    <location>
        <begin position="31"/>
        <end position="51"/>
    </location>
</feature>
<organism evidence="2">
    <name type="scientific">uncultured Caudovirales phage</name>
    <dbReference type="NCBI Taxonomy" id="2100421"/>
    <lineage>
        <taxon>Viruses</taxon>
        <taxon>Duplodnaviria</taxon>
        <taxon>Heunggongvirae</taxon>
        <taxon>Uroviricota</taxon>
        <taxon>Caudoviricetes</taxon>
        <taxon>Peduoviridae</taxon>
        <taxon>Maltschvirus</taxon>
        <taxon>Maltschvirus maltsch</taxon>
    </lineage>
</organism>
<proteinExistence type="predicted"/>
<reference evidence="2" key="1">
    <citation type="submission" date="2020-04" db="EMBL/GenBank/DDBJ databases">
        <authorList>
            <person name="Chiriac C."/>
            <person name="Salcher M."/>
            <person name="Ghai R."/>
            <person name="Kavagutti S V."/>
        </authorList>
    </citation>
    <scope>NUCLEOTIDE SEQUENCE</scope>
</reference>
<protein>
    <submittedName>
        <fullName evidence="2">Uncharacterized protein</fullName>
    </submittedName>
</protein>
<dbReference type="EMBL" id="LR796266">
    <property type="protein sequence ID" value="CAB4132667.1"/>
    <property type="molecule type" value="Genomic_DNA"/>
</dbReference>
<sequence>MSSNAKSPNHSEGLTALSTISGKNEYLTSTNGALNTTGGGGGGGGTQYTDQGAVVPHPTGNAIIYFDSSNTPASAGTNQPFPVTASQQGTWSVGTKTATVNVGQQTVNTTAVQITAASTVPTNGIIIGALSTNAASIFIGGSGVTTSNGAELQPGSSLPFTANLNALYIISASSTTDKIWWDVT</sequence>
<name>A0A6J5LHX1_9CAUD</name>
<evidence type="ECO:0000256" key="1">
    <source>
        <dbReference type="SAM" id="MobiDB-lite"/>
    </source>
</evidence>